<keyword evidence="1" id="KW-0808">Transferase</keyword>
<feature type="domain" description="Maltokinase N-terminal cap" evidence="5">
    <location>
        <begin position="30"/>
        <end position="126"/>
    </location>
</feature>
<accession>A0A7X8TLB7</accession>
<dbReference type="AlphaFoldDB" id="A0A7X8TLB7"/>
<keyword evidence="7" id="KW-1185">Reference proteome</keyword>
<protein>
    <recommendedName>
        <fullName evidence="5">Maltokinase N-terminal cap domain-containing protein</fullName>
    </recommendedName>
</protein>
<proteinExistence type="predicted"/>
<gene>
    <name evidence="6" type="ORF">HGQ17_12935</name>
</gene>
<evidence type="ECO:0000256" key="4">
    <source>
        <dbReference type="ARBA" id="ARBA00022840"/>
    </source>
</evidence>
<reference evidence="6 7" key="1">
    <citation type="submission" date="2020-04" db="EMBL/GenBank/DDBJ databases">
        <title>Nesterenkonia sp. nov., isolated from marine sediment.</title>
        <authorList>
            <person name="Zhang G."/>
        </authorList>
    </citation>
    <scope>NUCLEOTIDE SEQUENCE [LARGE SCALE GENOMIC DNA]</scope>
    <source>
        <strain evidence="6 7">MY13</strain>
    </source>
</reference>
<evidence type="ECO:0000313" key="6">
    <source>
        <dbReference type="EMBL" id="NLS10881.1"/>
    </source>
</evidence>
<keyword evidence="2" id="KW-0547">Nucleotide-binding</keyword>
<dbReference type="Proteomes" id="UP000523139">
    <property type="component" value="Unassembled WGS sequence"/>
</dbReference>
<keyword evidence="4" id="KW-0067">ATP-binding</keyword>
<dbReference type="GO" id="GO:0005524">
    <property type="term" value="F:ATP binding"/>
    <property type="evidence" value="ECO:0007669"/>
    <property type="project" value="UniProtKB-KW"/>
</dbReference>
<evidence type="ECO:0000256" key="3">
    <source>
        <dbReference type="ARBA" id="ARBA00022777"/>
    </source>
</evidence>
<evidence type="ECO:0000256" key="1">
    <source>
        <dbReference type="ARBA" id="ARBA00022679"/>
    </source>
</evidence>
<keyword evidence="3" id="KW-0418">Kinase</keyword>
<organism evidence="6 7">
    <name type="scientific">Nesterenkonia sedimenti</name>
    <dbReference type="NCBI Taxonomy" id="1463632"/>
    <lineage>
        <taxon>Bacteria</taxon>
        <taxon>Bacillati</taxon>
        <taxon>Actinomycetota</taxon>
        <taxon>Actinomycetes</taxon>
        <taxon>Micrococcales</taxon>
        <taxon>Micrococcaceae</taxon>
        <taxon>Nesterenkonia</taxon>
    </lineage>
</organism>
<evidence type="ECO:0000256" key="2">
    <source>
        <dbReference type="ARBA" id="ARBA00022741"/>
    </source>
</evidence>
<dbReference type="Gene3D" id="3.90.1200.10">
    <property type="match status" value="1"/>
</dbReference>
<dbReference type="Pfam" id="PF18085">
    <property type="entry name" value="Mak_N_cap"/>
    <property type="match status" value="1"/>
</dbReference>
<dbReference type="RefSeq" id="WP_168888369.1">
    <property type="nucleotide sequence ID" value="NZ_JABAHY010000017.1"/>
</dbReference>
<dbReference type="InterPro" id="IPR040999">
    <property type="entry name" value="Mak_N_cap"/>
</dbReference>
<evidence type="ECO:0000313" key="7">
    <source>
        <dbReference type="Proteomes" id="UP000523139"/>
    </source>
</evidence>
<comment type="caution">
    <text evidence="6">The sequence shown here is derived from an EMBL/GenBank/DDBJ whole genome shotgun (WGS) entry which is preliminary data.</text>
</comment>
<evidence type="ECO:0000259" key="5">
    <source>
        <dbReference type="Pfam" id="PF18085"/>
    </source>
</evidence>
<name>A0A7X8TLB7_9MICC</name>
<dbReference type="EMBL" id="JABAHY010000017">
    <property type="protein sequence ID" value="NLS10881.1"/>
    <property type="molecule type" value="Genomic_DNA"/>
</dbReference>
<dbReference type="GO" id="GO:0016301">
    <property type="term" value="F:kinase activity"/>
    <property type="evidence" value="ECO:0007669"/>
    <property type="project" value="UniProtKB-KW"/>
</dbReference>
<sequence length="498" mass="54866">MSEHTTAADSAPERIRGEAQSGFFEILGNWLGNQPWFPTGRGRRSLTRTGGLRLPTPAGDADTRLFLELHIFEVSGTEDANGVPARISVPVVLRSRPSALAGKSAFIGKVTTAEGEDLWVYDGARDRAFLAAVLEMARRGQGSRNGRSRGEALAGFGDWEAFSIELQRQSVPPMTENVTRTLIQPAGAGEEDWAKKVIIDFPRRPQAERTTVTDTAVTLTRAYSTAIPRVLGVVTGAWEDRSDPSWESVEWESGDLAIIREAGAEAPNALDLARAALQSGKRFKNSARFLGLTLGNFHADLAGSFGAYPQNTEQVKDMSRYAQQALTTQWEKVRTEFDEDEAADLNEVIDLMVMQLREADEPLPLQSIHGQMNAAAFHKLEQERWVIAEPPALFEHSLGLNDVVAALMSLANLVMEIASETPEITDAETDSKDPVNFGQWYEEISSAFIEGYRTSDADTKGLDSVFFRAAMLTQALELFSRWEGQWVFRPSLLLQADS</sequence>